<keyword evidence="3" id="KW-1185">Reference proteome</keyword>
<gene>
    <name evidence="2" type="ORF">HYG85_04040</name>
</gene>
<dbReference type="AlphaFoldDB" id="A0A8J8M830"/>
<accession>A0A8J8M830</accession>
<feature type="transmembrane region" description="Helical" evidence="1">
    <location>
        <begin position="128"/>
        <end position="149"/>
    </location>
</feature>
<feature type="transmembrane region" description="Helical" evidence="1">
    <location>
        <begin position="310"/>
        <end position="330"/>
    </location>
</feature>
<feature type="transmembrane region" description="Helical" evidence="1">
    <location>
        <begin position="287"/>
        <end position="304"/>
    </location>
</feature>
<feature type="transmembrane region" description="Helical" evidence="1">
    <location>
        <begin position="29"/>
        <end position="47"/>
    </location>
</feature>
<feature type="transmembrane region" description="Helical" evidence="1">
    <location>
        <begin position="93"/>
        <end position="116"/>
    </location>
</feature>
<dbReference type="KEGG" id="vgu:HYG85_04040"/>
<name>A0A8J8M830_9FIRM</name>
<dbReference type="EMBL" id="CP058561">
    <property type="protein sequence ID" value="QUH28127.1"/>
    <property type="molecule type" value="Genomic_DNA"/>
</dbReference>
<dbReference type="RefSeq" id="WP_212692393.1">
    <property type="nucleotide sequence ID" value="NZ_CP058561.1"/>
</dbReference>
<feature type="transmembrane region" description="Helical" evidence="1">
    <location>
        <begin position="342"/>
        <end position="363"/>
    </location>
</feature>
<feature type="transmembrane region" description="Helical" evidence="1">
    <location>
        <begin position="170"/>
        <end position="192"/>
    </location>
</feature>
<feature type="transmembrane region" description="Helical" evidence="1">
    <location>
        <begin position="204"/>
        <end position="225"/>
    </location>
</feature>
<dbReference type="Proteomes" id="UP000677305">
    <property type="component" value="Chromosome"/>
</dbReference>
<evidence type="ECO:0000256" key="1">
    <source>
        <dbReference type="SAM" id="Phobius"/>
    </source>
</evidence>
<organism evidence="2 3">
    <name type="scientific">Vallitalea guaymasensis</name>
    <dbReference type="NCBI Taxonomy" id="1185412"/>
    <lineage>
        <taxon>Bacteria</taxon>
        <taxon>Bacillati</taxon>
        <taxon>Bacillota</taxon>
        <taxon>Clostridia</taxon>
        <taxon>Lachnospirales</taxon>
        <taxon>Vallitaleaceae</taxon>
        <taxon>Vallitalea</taxon>
    </lineage>
</organism>
<keyword evidence="1" id="KW-1133">Transmembrane helix</keyword>
<evidence type="ECO:0000313" key="2">
    <source>
        <dbReference type="EMBL" id="QUH28127.1"/>
    </source>
</evidence>
<feature type="transmembrane region" description="Helical" evidence="1">
    <location>
        <begin position="67"/>
        <end position="86"/>
    </location>
</feature>
<reference evidence="2 3" key="1">
    <citation type="submission" date="2020-07" db="EMBL/GenBank/DDBJ databases">
        <title>Vallitalea guaymasensis genome.</title>
        <authorList>
            <person name="Postec A."/>
        </authorList>
    </citation>
    <scope>NUCLEOTIDE SEQUENCE [LARGE SCALE GENOMIC DNA]</scope>
    <source>
        <strain evidence="2 3">Ra1766G1</strain>
    </source>
</reference>
<feature type="transmembrane region" description="Helical" evidence="1">
    <location>
        <begin position="375"/>
        <end position="395"/>
    </location>
</feature>
<keyword evidence="1" id="KW-0472">Membrane</keyword>
<evidence type="ECO:0000313" key="3">
    <source>
        <dbReference type="Proteomes" id="UP000677305"/>
    </source>
</evidence>
<sequence length="416" mass="47996">MLKKITNKVHSKVSKGNVLEIEYNVESQIVFYFLMSLLSTIFAIVIIVGIKDNTLIDPIWEDIRKSLSTFILCNWVILFLHFIPIVRYKTQPLVAIGSGVMSFVAANIPYLFVLLALDDRDCQQYTNLVIIAMGFSIFLILIHILRCIDGIQQRPFLIKLNKIYTRFIKLATYIAAVAVLIVLFGQYILLLITQITVLHGIYPILYAIYQGSLVCIGIYLNIIFLEMSKVFLKLAYQVFRNPSYKNSYKKHQKEEKSNKRYKKNNNKKKIKSADTIIKMFFLKPFQYLLYMFSMFFLVTIGHCFDNGMPIGAIVSLVIFLGYSALILKWLLSYEIAMIGKWLIGSFFALDVDYIFMVITMLIFGEEKLSAMMNSLPPVVVLVVGTIILCLPFAFFRPGKRMDKIIDYLRNFLKVVH</sequence>
<protein>
    <submittedName>
        <fullName evidence="2">Uncharacterized protein</fullName>
    </submittedName>
</protein>
<proteinExistence type="predicted"/>
<keyword evidence="1" id="KW-0812">Transmembrane</keyword>